<keyword evidence="3" id="KW-1185">Reference proteome</keyword>
<keyword evidence="1" id="KW-1133">Transmembrane helix</keyword>
<gene>
    <name evidence="2" type="ORF">P8X34_10185</name>
</gene>
<sequence length="134" mass="15557">MVATLVVYSIPVLVALIARLFFIPRGKVIIHVFDFAPAQHLVKMIANAETMQEKYSLYNMLVRLEAKFPAVIMDYDKTVDDLIDEELKRTREKFTTAGKIKDFIAGLTVRDEEREPRYTYLRDVAHDFLTDDSR</sequence>
<accession>A0ABV4T8R7</accession>
<evidence type="ECO:0000313" key="2">
    <source>
        <dbReference type="EMBL" id="MFA4805091.1"/>
    </source>
</evidence>
<name>A0ABV4T8R7_9EURY</name>
<protein>
    <submittedName>
        <fullName evidence="2">Uncharacterized protein</fullName>
    </submittedName>
</protein>
<keyword evidence="1" id="KW-0812">Transmembrane</keyword>
<reference evidence="2 3" key="1">
    <citation type="submission" date="2023-03" db="EMBL/GenBank/DDBJ databases">
        <title>Speciation in Pyrococcus: adaptation to high temperature as a mechanism.</title>
        <authorList>
            <person name="Gu J."/>
        </authorList>
    </citation>
    <scope>NUCLEOTIDE SEQUENCE [LARGE SCALE GENOMIC DNA]</scope>
    <source>
        <strain evidence="2 3">LMOA34</strain>
    </source>
</reference>
<evidence type="ECO:0000313" key="3">
    <source>
        <dbReference type="Proteomes" id="UP001571980"/>
    </source>
</evidence>
<dbReference type="Proteomes" id="UP001571980">
    <property type="component" value="Unassembled WGS sequence"/>
</dbReference>
<dbReference type="RefSeq" id="WP_372824410.1">
    <property type="nucleotide sequence ID" value="NZ_JARRIG010000007.1"/>
</dbReference>
<proteinExistence type="predicted"/>
<dbReference type="EMBL" id="JARRIG010000007">
    <property type="protein sequence ID" value="MFA4805091.1"/>
    <property type="molecule type" value="Genomic_DNA"/>
</dbReference>
<evidence type="ECO:0000256" key="1">
    <source>
        <dbReference type="SAM" id="Phobius"/>
    </source>
</evidence>
<keyword evidence="1" id="KW-0472">Membrane</keyword>
<organism evidence="2 3">
    <name type="scientific">Pyrococcus kukulkanii</name>
    <dbReference type="NCBI Taxonomy" id="1609559"/>
    <lineage>
        <taxon>Archaea</taxon>
        <taxon>Methanobacteriati</taxon>
        <taxon>Methanobacteriota</taxon>
        <taxon>Thermococci</taxon>
        <taxon>Thermococcales</taxon>
        <taxon>Thermococcaceae</taxon>
        <taxon>Pyrococcus</taxon>
    </lineage>
</organism>
<comment type="caution">
    <text evidence="2">The sequence shown here is derived from an EMBL/GenBank/DDBJ whole genome shotgun (WGS) entry which is preliminary data.</text>
</comment>
<feature type="transmembrane region" description="Helical" evidence="1">
    <location>
        <begin position="6"/>
        <end position="23"/>
    </location>
</feature>